<feature type="compositionally biased region" description="Low complexity" evidence="1">
    <location>
        <begin position="107"/>
        <end position="141"/>
    </location>
</feature>
<accession>A0ABR4ZK80</accession>
<name>A0ABR4ZK80_9NOCA</name>
<evidence type="ECO:0000313" key="3">
    <source>
        <dbReference type="Proteomes" id="UP000031364"/>
    </source>
</evidence>
<dbReference type="EMBL" id="JNFP01000006">
    <property type="protein sequence ID" value="KIA65710.1"/>
    <property type="molecule type" value="Genomic_DNA"/>
</dbReference>
<protein>
    <submittedName>
        <fullName evidence="2">Uncharacterized protein</fullName>
    </submittedName>
</protein>
<evidence type="ECO:0000256" key="1">
    <source>
        <dbReference type="SAM" id="MobiDB-lite"/>
    </source>
</evidence>
<comment type="caution">
    <text evidence="2">The sequence shown here is derived from an EMBL/GenBank/DDBJ whole genome shotgun (WGS) entry which is preliminary data.</text>
</comment>
<evidence type="ECO:0000313" key="2">
    <source>
        <dbReference type="EMBL" id="KIA65710.1"/>
    </source>
</evidence>
<sequence length="141" mass="13992">MAQPNPGAQAQDGVRPRPADNRPPAPGGTDNCGVIVCGAQPGGTDNCGIIVCGENPPPAPGGTDNCGVIYCGAVCTDRFDYTGDPRSKDEINALAQPDGKCPEPIRPVTTSPAPPVTTSVAPTSAATTSPAPAVTTSPAAK</sequence>
<organism evidence="2 3">
    <name type="scientific">Nocardia vulneris</name>
    <dbReference type="NCBI Taxonomy" id="1141657"/>
    <lineage>
        <taxon>Bacteria</taxon>
        <taxon>Bacillati</taxon>
        <taxon>Actinomycetota</taxon>
        <taxon>Actinomycetes</taxon>
        <taxon>Mycobacteriales</taxon>
        <taxon>Nocardiaceae</taxon>
        <taxon>Nocardia</taxon>
    </lineage>
</organism>
<reference evidence="2 3" key="1">
    <citation type="journal article" date="2014" name="Int. J. Syst. Evol. Microbiol.">
        <title>Nocardia vulneris sp. nov., isolated from wounds of human patients in North America.</title>
        <authorList>
            <person name="Lasker B.A."/>
            <person name="Bell M."/>
            <person name="Klenk H.P."/>
            <person name="Sproer C."/>
            <person name="Schumann C."/>
            <person name="Schumann P."/>
            <person name="Brown J.M."/>
        </authorList>
    </citation>
    <scope>NUCLEOTIDE SEQUENCE [LARGE SCALE GENOMIC DNA]</scope>
    <source>
        <strain evidence="2 3">W9851</strain>
    </source>
</reference>
<keyword evidence="3" id="KW-1185">Reference proteome</keyword>
<proteinExistence type="predicted"/>
<feature type="region of interest" description="Disordered" evidence="1">
    <location>
        <begin position="1"/>
        <end position="32"/>
    </location>
</feature>
<feature type="region of interest" description="Disordered" evidence="1">
    <location>
        <begin position="95"/>
        <end position="141"/>
    </location>
</feature>
<dbReference type="Proteomes" id="UP000031364">
    <property type="component" value="Unassembled WGS sequence"/>
</dbReference>
<gene>
    <name evidence="2" type="ORF">FG87_06665</name>
</gene>